<protein>
    <recommendedName>
        <fullName evidence="4">DUF1109 domain-containing protein</fullName>
    </recommendedName>
</protein>
<reference evidence="2" key="1">
    <citation type="submission" date="2023-01" db="EMBL/GenBank/DDBJ databases">
        <title>The diversity of Class Acidimicrobiia in South China Sea sediment environments and the proposal of Iamia marina sp. nov., a novel species of the genus Iamia.</title>
        <authorList>
            <person name="He Y."/>
            <person name="Tian X."/>
        </authorList>
    </citation>
    <scope>NUCLEOTIDE SEQUENCE</scope>
    <source>
        <strain evidence="2">DSM 19957</strain>
    </source>
</reference>
<evidence type="ECO:0000313" key="2">
    <source>
        <dbReference type="EMBL" id="WCO65615.1"/>
    </source>
</evidence>
<dbReference type="AlphaFoldDB" id="A0AAE9Y397"/>
<organism evidence="2 3">
    <name type="scientific">Iamia majanohamensis</name>
    <dbReference type="NCBI Taxonomy" id="467976"/>
    <lineage>
        <taxon>Bacteria</taxon>
        <taxon>Bacillati</taxon>
        <taxon>Actinomycetota</taxon>
        <taxon>Acidimicrobiia</taxon>
        <taxon>Acidimicrobiales</taxon>
        <taxon>Iamiaceae</taxon>
        <taxon>Iamia</taxon>
    </lineage>
</organism>
<dbReference type="KEGG" id="ima:PO878_14010"/>
<evidence type="ECO:0008006" key="4">
    <source>
        <dbReference type="Google" id="ProtNLM"/>
    </source>
</evidence>
<proteinExistence type="predicted"/>
<dbReference type="EMBL" id="CP116942">
    <property type="protein sequence ID" value="WCO65615.1"/>
    <property type="molecule type" value="Genomic_DNA"/>
</dbReference>
<keyword evidence="1" id="KW-0472">Membrane</keyword>
<evidence type="ECO:0000256" key="1">
    <source>
        <dbReference type="SAM" id="Phobius"/>
    </source>
</evidence>
<accession>A0AAE9Y397</accession>
<feature type="transmembrane region" description="Helical" evidence="1">
    <location>
        <begin position="91"/>
        <end position="115"/>
    </location>
</feature>
<name>A0AAE9Y397_9ACTN</name>
<keyword evidence="3" id="KW-1185">Reference proteome</keyword>
<gene>
    <name evidence="2" type="ORF">PO878_14010</name>
</gene>
<sequence>MQDRTALICRRNDVAPGAGVVARATLGVVQGGEGPATGADPASRGDDRAAGWDEATGWARLLGQPPRWFFHLVLLVPVAVVLWGATSPYGAFLPLVFGAGGIVLLAGVWLARAVAFAAASLRRPRSARWLAVAPIAGVVVVALMVADVPLRLRWAQSRPAFEEVVATVDADDEAPVDDDPTVAGFPRRLGSYEVTSVLDWDGGTAFVEADGGFIDDTGFVHLPDGPDALSDQQRVGFVLDLRHLEGDWYTFTLHN</sequence>
<feature type="transmembrane region" description="Helical" evidence="1">
    <location>
        <begin position="127"/>
        <end position="146"/>
    </location>
</feature>
<evidence type="ECO:0000313" key="3">
    <source>
        <dbReference type="Proteomes" id="UP001216390"/>
    </source>
</evidence>
<keyword evidence="1" id="KW-1133">Transmembrane helix</keyword>
<dbReference type="Proteomes" id="UP001216390">
    <property type="component" value="Chromosome"/>
</dbReference>
<feature type="transmembrane region" description="Helical" evidence="1">
    <location>
        <begin position="68"/>
        <end position="85"/>
    </location>
</feature>
<keyword evidence="1" id="KW-0812">Transmembrane</keyword>
<dbReference type="RefSeq" id="WP_272735142.1">
    <property type="nucleotide sequence ID" value="NZ_CP116942.1"/>
</dbReference>